<name>A0A938BMM8_9BACT</name>
<feature type="non-terminal residue" evidence="2">
    <location>
        <position position="238"/>
    </location>
</feature>
<accession>A0A938BMM8</accession>
<dbReference type="EMBL" id="VGJX01000198">
    <property type="protein sequence ID" value="MBM3274384.1"/>
    <property type="molecule type" value="Genomic_DNA"/>
</dbReference>
<protein>
    <submittedName>
        <fullName evidence="2">Alpha/beta fold hydrolase</fullName>
    </submittedName>
</protein>
<dbReference type="AlphaFoldDB" id="A0A938BMM8"/>
<dbReference type="InterPro" id="IPR053145">
    <property type="entry name" value="AB_hydrolase_Est10"/>
</dbReference>
<comment type="caution">
    <text evidence="2">The sequence shown here is derived from an EMBL/GenBank/DDBJ whole genome shotgun (WGS) entry which is preliminary data.</text>
</comment>
<dbReference type="Proteomes" id="UP000703893">
    <property type="component" value="Unassembled WGS sequence"/>
</dbReference>
<dbReference type="Pfam" id="PF12146">
    <property type="entry name" value="Hydrolase_4"/>
    <property type="match status" value="1"/>
</dbReference>
<dbReference type="PANTHER" id="PTHR43265:SF1">
    <property type="entry name" value="ESTERASE ESTD"/>
    <property type="match status" value="1"/>
</dbReference>
<dbReference type="InterPro" id="IPR029058">
    <property type="entry name" value="AB_hydrolase_fold"/>
</dbReference>
<dbReference type="SUPFAM" id="SSF53474">
    <property type="entry name" value="alpha/beta-Hydrolases"/>
    <property type="match status" value="1"/>
</dbReference>
<dbReference type="Gene3D" id="3.40.50.1820">
    <property type="entry name" value="alpha/beta hydrolase"/>
    <property type="match status" value="1"/>
</dbReference>
<dbReference type="InterPro" id="IPR022742">
    <property type="entry name" value="Hydrolase_4"/>
</dbReference>
<proteinExistence type="predicted"/>
<feature type="domain" description="Serine aminopeptidase S33" evidence="1">
    <location>
        <begin position="40"/>
        <end position="238"/>
    </location>
</feature>
<organism evidence="2 3">
    <name type="scientific">Candidatus Tanganyikabacteria bacterium</name>
    <dbReference type="NCBI Taxonomy" id="2961651"/>
    <lineage>
        <taxon>Bacteria</taxon>
        <taxon>Bacillati</taxon>
        <taxon>Candidatus Sericytochromatia</taxon>
        <taxon>Candidatus Tanganyikabacteria</taxon>
    </lineage>
</organism>
<reference evidence="2 3" key="1">
    <citation type="submission" date="2019-03" db="EMBL/GenBank/DDBJ databases">
        <title>Lake Tanganyika Metagenome-Assembled Genomes (MAGs).</title>
        <authorList>
            <person name="Tran P."/>
        </authorList>
    </citation>
    <scope>NUCLEOTIDE SEQUENCE [LARGE SCALE GENOMIC DNA]</scope>
    <source>
        <strain evidence="2">K_DeepCast_65m_m2_236</strain>
    </source>
</reference>
<keyword evidence="2" id="KW-0378">Hydrolase</keyword>
<dbReference type="PANTHER" id="PTHR43265">
    <property type="entry name" value="ESTERASE ESTD"/>
    <property type="match status" value="1"/>
</dbReference>
<evidence type="ECO:0000313" key="2">
    <source>
        <dbReference type="EMBL" id="MBM3274384.1"/>
    </source>
</evidence>
<evidence type="ECO:0000313" key="3">
    <source>
        <dbReference type="Proteomes" id="UP000703893"/>
    </source>
</evidence>
<dbReference type="GO" id="GO:0052689">
    <property type="term" value="F:carboxylic ester hydrolase activity"/>
    <property type="evidence" value="ECO:0007669"/>
    <property type="project" value="TreeGrafter"/>
</dbReference>
<sequence length="238" mass="24746">MTTIDLQEAQFSKSLVIPGDPPLGGRLYLPPGGRVLGGAVLAHGLASCQDEFGDLPERLAQSGIAALTFDFRGHGASGGERGYSSQHGHDADLALAVDELSAQSAAISANLLLIGHSVGTAAVVRLLGAEPARFAGAILLAPVAIPGEAVAAPMRMVYEGLFNVAKGIHGAIGFHVHVPYQFDYPHLFADPEAARRAAEKGFLQRSVSLMSFPYLFKEIDNVAAAAEISVPVLVVVGS</sequence>
<evidence type="ECO:0000259" key="1">
    <source>
        <dbReference type="Pfam" id="PF12146"/>
    </source>
</evidence>
<gene>
    <name evidence="2" type="ORF">FJZ00_04485</name>
</gene>